<evidence type="ECO:0000313" key="2">
    <source>
        <dbReference type="EMBL" id="RKN82474.1"/>
    </source>
</evidence>
<evidence type="ECO:0000313" key="3">
    <source>
        <dbReference type="Proteomes" id="UP000276603"/>
    </source>
</evidence>
<dbReference type="GO" id="GO:0016853">
    <property type="term" value="F:isomerase activity"/>
    <property type="evidence" value="ECO:0007669"/>
    <property type="project" value="UniProtKB-KW"/>
</dbReference>
<keyword evidence="3" id="KW-1185">Reference proteome</keyword>
<dbReference type="Pfam" id="PF01261">
    <property type="entry name" value="AP_endonuc_2"/>
    <property type="match status" value="1"/>
</dbReference>
<dbReference type="Gene3D" id="3.20.20.150">
    <property type="entry name" value="Divalent-metal-dependent TIM barrel enzymes"/>
    <property type="match status" value="1"/>
</dbReference>
<dbReference type="OrthoDB" id="9798407at2"/>
<gene>
    <name evidence="2" type="ORF">D7Z94_01070</name>
</gene>
<dbReference type="Proteomes" id="UP000276603">
    <property type="component" value="Unassembled WGS sequence"/>
</dbReference>
<dbReference type="InterPro" id="IPR036237">
    <property type="entry name" value="Xyl_isomerase-like_sf"/>
</dbReference>
<dbReference type="RefSeq" id="WP_120709665.1">
    <property type="nucleotide sequence ID" value="NZ_RBCJ01000001.1"/>
</dbReference>
<dbReference type="SUPFAM" id="SSF51658">
    <property type="entry name" value="Xylose isomerase-like"/>
    <property type="match status" value="1"/>
</dbReference>
<accession>A0A3B0CD98</accession>
<reference evidence="2 3" key="1">
    <citation type="submission" date="2018-10" db="EMBL/GenBank/DDBJ databases">
        <title>Ulvibacterium marinum gen. nov., sp. nov., a novel marine bacterium of the family Flavobacteriaceae, isolated from a culture of the green alga Ulva prolifera.</title>
        <authorList>
            <person name="Zhang Z."/>
        </authorList>
    </citation>
    <scope>NUCLEOTIDE SEQUENCE [LARGE SCALE GENOMIC DNA]</scope>
    <source>
        <strain evidence="2 3">CCMM003</strain>
    </source>
</reference>
<dbReference type="EMBL" id="RBCJ01000001">
    <property type="protein sequence ID" value="RKN82474.1"/>
    <property type="molecule type" value="Genomic_DNA"/>
</dbReference>
<organism evidence="2 3">
    <name type="scientific">Ulvibacterium marinum</name>
    <dbReference type="NCBI Taxonomy" id="2419782"/>
    <lineage>
        <taxon>Bacteria</taxon>
        <taxon>Pseudomonadati</taxon>
        <taxon>Bacteroidota</taxon>
        <taxon>Flavobacteriia</taxon>
        <taxon>Flavobacteriales</taxon>
        <taxon>Flavobacteriaceae</taxon>
        <taxon>Ulvibacterium</taxon>
    </lineage>
</organism>
<dbReference type="PANTHER" id="PTHR12110:SF41">
    <property type="entry name" value="INOSOSE DEHYDRATASE"/>
    <property type="match status" value="1"/>
</dbReference>
<feature type="domain" description="Xylose isomerase-like TIM barrel" evidence="1">
    <location>
        <begin position="97"/>
        <end position="322"/>
    </location>
</feature>
<keyword evidence="2" id="KW-0413">Isomerase</keyword>
<proteinExistence type="predicted"/>
<dbReference type="PANTHER" id="PTHR12110">
    <property type="entry name" value="HYDROXYPYRUVATE ISOMERASE"/>
    <property type="match status" value="1"/>
</dbReference>
<evidence type="ECO:0000259" key="1">
    <source>
        <dbReference type="Pfam" id="PF01261"/>
    </source>
</evidence>
<dbReference type="InterPro" id="IPR013022">
    <property type="entry name" value="Xyl_isomerase-like_TIM-brl"/>
</dbReference>
<dbReference type="AlphaFoldDB" id="A0A3B0CD98"/>
<comment type="caution">
    <text evidence="2">The sequence shown here is derived from an EMBL/GenBank/DDBJ whole genome shotgun (WGS) entry which is preliminary data.</text>
</comment>
<dbReference type="InterPro" id="IPR050312">
    <property type="entry name" value="IolE/XylAMocC-like"/>
</dbReference>
<name>A0A3B0CD98_9FLAO</name>
<sequence>MKRNDFIKQLGLLSAAGALGMEQLIARSFTKPVMDSMDKIGIQLFSLPALLEKDFEGGIQMLSKMGYTELEMFGPFEFSAESAKKGWEAITPMLGFTGSGFFGHSADKVKAILSENRMSVPSVHSDLDTLESNMEAFAPAMEMLGFKYVTLPAIPDDRRKTMDDYKKMADTFNTIGENAKKIGLKFAYHNHGYGLSKVDGKVPFEVMIEATDPNLVFLEMDVFWTTAGRANPVEYLKKYSGRYHMMHIKDMKPITHFSGDGSDAPQWMELFPLMTNAGDGDMDLDSIIKTAKEHGAKHFFVEQDIVKQPEVALKVSIDYLKTV</sequence>
<protein>
    <submittedName>
        <fullName evidence="2">Sugar phosphate isomerase/epimerase</fullName>
    </submittedName>
</protein>